<evidence type="ECO:0000313" key="1">
    <source>
        <dbReference type="EMBL" id="GIY52062.1"/>
    </source>
</evidence>
<protein>
    <recommendedName>
        <fullName evidence="3">Secreted protein</fullName>
    </recommendedName>
</protein>
<dbReference type="EMBL" id="BPLQ01010629">
    <property type="protein sequence ID" value="GIY52062.1"/>
    <property type="molecule type" value="Genomic_DNA"/>
</dbReference>
<comment type="caution">
    <text evidence="1">The sequence shown here is derived from an EMBL/GenBank/DDBJ whole genome shotgun (WGS) entry which is preliminary data.</text>
</comment>
<dbReference type="Proteomes" id="UP001054837">
    <property type="component" value="Unassembled WGS sequence"/>
</dbReference>
<name>A0AAV4U321_9ARAC</name>
<gene>
    <name evidence="1" type="ORF">CDAR_611571</name>
</gene>
<reference evidence="1 2" key="1">
    <citation type="submission" date="2021-06" db="EMBL/GenBank/DDBJ databases">
        <title>Caerostris darwini draft genome.</title>
        <authorList>
            <person name="Kono N."/>
            <person name="Arakawa K."/>
        </authorList>
    </citation>
    <scope>NUCLEOTIDE SEQUENCE [LARGE SCALE GENOMIC DNA]</scope>
</reference>
<organism evidence="1 2">
    <name type="scientific">Caerostris darwini</name>
    <dbReference type="NCBI Taxonomy" id="1538125"/>
    <lineage>
        <taxon>Eukaryota</taxon>
        <taxon>Metazoa</taxon>
        <taxon>Ecdysozoa</taxon>
        <taxon>Arthropoda</taxon>
        <taxon>Chelicerata</taxon>
        <taxon>Arachnida</taxon>
        <taxon>Araneae</taxon>
        <taxon>Araneomorphae</taxon>
        <taxon>Entelegynae</taxon>
        <taxon>Araneoidea</taxon>
        <taxon>Araneidae</taxon>
        <taxon>Caerostris</taxon>
    </lineage>
</organism>
<evidence type="ECO:0008006" key="3">
    <source>
        <dbReference type="Google" id="ProtNLM"/>
    </source>
</evidence>
<sequence length="103" mass="11491">MSNVISFISLWRICRNALSIHLHRGLLPFQCSSPTLAGRVRAGKVSTCCPICPMKEVARKGLANREYLTNPLPDPSLSCSQKWDIWSRNRTAVVACRTGGEYK</sequence>
<evidence type="ECO:0000313" key="2">
    <source>
        <dbReference type="Proteomes" id="UP001054837"/>
    </source>
</evidence>
<keyword evidence="2" id="KW-1185">Reference proteome</keyword>
<dbReference type="AlphaFoldDB" id="A0AAV4U321"/>
<proteinExistence type="predicted"/>
<accession>A0AAV4U321</accession>